<dbReference type="InterPro" id="IPR016120">
    <property type="entry name" value="Sig_transdc_His_kin_SpoOB"/>
</dbReference>
<dbReference type="SUPFAM" id="SSF55890">
    <property type="entry name" value="Sporulation response regulatory protein Spo0B"/>
    <property type="match status" value="1"/>
</dbReference>
<evidence type="ECO:0000256" key="3">
    <source>
        <dbReference type="ARBA" id="ARBA00022777"/>
    </source>
</evidence>
<accession>A0A3D8PTI3</accession>
<keyword evidence="1" id="KW-0597">Phosphoprotein</keyword>
<gene>
    <name evidence="5" type="ORF">CWR48_09695</name>
</gene>
<comment type="caution">
    <text evidence="5">The sequence shown here is derived from an EMBL/GenBank/DDBJ whole genome shotgun (WGS) entry which is preliminary data.</text>
</comment>
<proteinExistence type="predicted"/>
<keyword evidence="3" id="KW-0418">Kinase</keyword>
<name>A0A3D8PTI3_9BACI</name>
<evidence type="ECO:0000313" key="6">
    <source>
        <dbReference type="Proteomes" id="UP000257143"/>
    </source>
</evidence>
<dbReference type="InterPro" id="IPR037100">
    <property type="entry name" value="Spo0B_C_sf"/>
</dbReference>
<dbReference type="Proteomes" id="UP000257143">
    <property type="component" value="Unassembled WGS sequence"/>
</dbReference>
<sequence length="193" mass="22977">MNFPLFSAIILIAMGGIIMEEKEVVEVLQFYRHDIMNDLQIISGYVSMGKIEKVEQKFEELLSFYEEERKLMSLKAPKFILWIIRFNNLYDNFRLTYNIHLENTQLSMIDDILIKRSKKVMDFFSRITNLSTLYEVNLDLIKKRETSQIEVKFSIDGHVELANSETINSNLENEFHVYKRENRLESYFLIPID</sequence>
<dbReference type="InterPro" id="IPR039506">
    <property type="entry name" value="SPOB_a"/>
</dbReference>
<evidence type="ECO:0000259" key="4">
    <source>
        <dbReference type="Pfam" id="PF14689"/>
    </source>
</evidence>
<reference evidence="6" key="1">
    <citation type="submission" date="2017-11" db="EMBL/GenBank/DDBJ databases">
        <authorList>
            <person name="Zhu W."/>
        </authorList>
    </citation>
    <scope>NUCLEOTIDE SEQUENCE [LARGE SCALE GENOMIC DNA]</scope>
    <source>
        <strain evidence="6">CAU 1183</strain>
    </source>
</reference>
<dbReference type="Gene3D" id="3.30.565.30">
    <property type="entry name" value="Sporulation initiation phosphotransferase B (SpoOB), C-terminal domain"/>
    <property type="match status" value="1"/>
</dbReference>
<dbReference type="EMBL" id="PIOC01000014">
    <property type="protein sequence ID" value="RDW19304.1"/>
    <property type="molecule type" value="Genomic_DNA"/>
</dbReference>
<evidence type="ECO:0000256" key="1">
    <source>
        <dbReference type="ARBA" id="ARBA00022553"/>
    </source>
</evidence>
<dbReference type="GO" id="GO:0000155">
    <property type="term" value="F:phosphorelay sensor kinase activity"/>
    <property type="evidence" value="ECO:0007669"/>
    <property type="project" value="InterPro"/>
</dbReference>
<dbReference type="Pfam" id="PF14689">
    <property type="entry name" value="SPOB_a"/>
    <property type="match status" value="1"/>
</dbReference>
<dbReference type="AlphaFoldDB" id="A0A3D8PTI3"/>
<evidence type="ECO:0000256" key="2">
    <source>
        <dbReference type="ARBA" id="ARBA00022679"/>
    </source>
</evidence>
<feature type="domain" description="SpoOB alpha-helical" evidence="4">
    <location>
        <begin position="19"/>
        <end position="73"/>
    </location>
</feature>
<dbReference type="OrthoDB" id="2375606at2"/>
<keyword evidence="6" id="KW-1185">Reference proteome</keyword>
<keyword evidence="2" id="KW-0808">Transferase</keyword>
<protein>
    <recommendedName>
        <fullName evidence="4">SpoOB alpha-helical domain-containing protein</fullName>
    </recommendedName>
</protein>
<dbReference type="Gene3D" id="1.10.287.130">
    <property type="match status" value="1"/>
</dbReference>
<evidence type="ECO:0000313" key="5">
    <source>
        <dbReference type="EMBL" id="RDW19304.1"/>
    </source>
</evidence>
<organism evidence="5 6">
    <name type="scientific">Oceanobacillus arenosus</name>
    <dbReference type="NCBI Taxonomy" id="1229153"/>
    <lineage>
        <taxon>Bacteria</taxon>
        <taxon>Bacillati</taxon>
        <taxon>Bacillota</taxon>
        <taxon>Bacilli</taxon>
        <taxon>Bacillales</taxon>
        <taxon>Bacillaceae</taxon>
        <taxon>Oceanobacillus</taxon>
    </lineage>
</organism>